<protein>
    <submittedName>
        <fullName evidence="2">Uncharacterized protein</fullName>
    </submittedName>
</protein>
<organism evidence="2 3">
    <name type="scientific">Obba rivulosa</name>
    <dbReference type="NCBI Taxonomy" id="1052685"/>
    <lineage>
        <taxon>Eukaryota</taxon>
        <taxon>Fungi</taxon>
        <taxon>Dikarya</taxon>
        <taxon>Basidiomycota</taxon>
        <taxon>Agaricomycotina</taxon>
        <taxon>Agaricomycetes</taxon>
        <taxon>Polyporales</taxon>
        <taxon>Gelatoporiaceae</taxon>
        <taxon>Obba</taxon>
    </lineage>
</organism>
<dbReference type="AlphaFoldDB" id="A0A8E2J526"/>
<evidence type="ECO:0000313" key="2">
    <source>
        <dbReference type="EMBL" id="OCH94922.1"/>
    </source>
</evidence>
<reference evidence="2 3" key="1">
    <citation type="submission" date="2016-07" db="EMBL/GenBank/DDBJ databases">
        <title>Draft genome of the white-rot fungus Obba rivulosa 3A-2.</title>
        <authorList>
            <consortium name="DOE Joint Genome Institute"/>
            <person name="Miettinen O."/>
            <person name="Riley R."/>
            <person name="Acob R."/>
            <person name="Barry K."/>
            <person name="Cullen D."/>
            <person name="De Vries R."/>
            <person name="Hainaut M."/>
            <person name="Hatakka A."/>
            <person name="Henrissat B."/>
            <person name="Hilden K."/>
            <person name="Kuo R."/>
            <person name="Labutti K."/>
            <person name="Lipzen A."/>
            <person name="Makela M.R."/>
            <person name="Sandor L."/>
            <person name="Spatafora J.W."/>
            <person name="Grigoriev I.V."/>
            <person name="Hibbett D.S."/>
        </authorList>
    </citation>
    <scope>NUCLEOTIDE SEQUENCE [LARGE SCALE GENOMIC DNA]</scope>
    <source>
        <strain evidence="2 3">3A-2</strain>
    </source>
</reference>
<sequence>MEPGSRGGSGLCRQDKGIKGGGVVPPNSGMTSQGWVVTWVWVTEGAMQSYKEQRFPQEAARLILCRVTRAGVETLTGRGKMDKAGRQWVIVEGERGRQGALPDPDDICTLTLCDFMDCITAPCPKHYIADSLNIEQHRNLGNILIKLGNHLQYSIALAPLHMPLLITMYMKQMSQTLTVNQFVVVDAFAPKPEWYLGDPKQYKKSAINLTKKLWKALDEHFGPLTKEVNNITKYHELRQDKDMVSKFFQMFDKTLEKLGIKPPDESTAPATETPWKYAPWKSHYNLVHMIQEADKDKINKLCVLSSTAGMSSMTLDLYITEWSNDSIHICPPTTLLSLPAKTGLQPMMGLVFASFTVAWIVKWVRGTKNDDTELILKHSALIDSGCTGSMLNIKYILDHQLPI</sequence>
<dbReference type="Proteomes" id="UP000250043">
    <property type="component" value="Unassembled WGS sequence"/>
</dbReference>
<dbReference type="EMBL" id="KV722340">
    <property type="protein sequence ID" value="OCH94922.1"/>
    <property type="molecule type" value="Genomic_DNA"/>
</dbReference>
<evidence type="ECO:0000256" key="1">
    <source>
        <dbReference type="SAM" id="MobiDB-lite"/>
    </source>
</evidence>
<feature type="compositionally biased region" description="Gly residues" evidence="1">
    <location>
        <begin position="1"/>
        <end position="10"/>
    </location>
</feature>
<gene>
    <name evidence="2" type="ORF">OBBRIDRAFT_800954</name>
</gene>
<keyword evidence="3" id="KW-1185">Reference proteome</keyword>
<accession>A0A8E2J526</accession>
<name>A0A8E2J526_9APHY</name>
<evidence type="ECO:0000313" key="3">
    <source>
        <dbReference type="Proteomes" id="UP000250043"/>
    </source>
</evidence>
<proteinExistence type="predicted"/>
<feature type="region of interest" description="Disordered" evidence="1">
    <location>
        <begin position="1"/>
        <end position="26"/>
    </location>
</feature>